<dbReference type="InterPro" id="IPR007055">
    <property type="entry name" value="BON_dom"/>
</dbReference>
<evidence type="ECO:0000313" key="8">
    <source>
        <dbReference type="EMBL" id="AIJ09953.1"/>
    </source>
</evidence>
<dbReference type="InterPro" id="IPR051686">
    <property type="entry name" value="Lipoprotein_DolP"/>
</dbReference>
<keyword evidence="3" id="KW-0677">Repeat</keyword>
<evidence type="ECO:0000256" key="2">
    <source>
        <dbReference type="ARBA" id="ARBA00022729"/>
    </source>
</evidence>
<dbReference type="InterPro" id="IPR014004">
    <property type="entry name" value="Transpt-assoc_nodulatn_dom_bac"/>
</dbReference>
<dbReference type="GeneID" id="33940961"/>
<dbReference type="Pfam" id="PF04972">
    <property type="entry name" value="BON"/>
    <property type="match status" value="1"/>
</dbReference>
<feature type="domain" description="BON" evidence="7">
    <location>
        <begin position="37"/>
        <end position="104"/>
    </location>
</feature>
<sequence>MKWSKQIQALGLAAVLAASLAGCAGSTTQESTGNYIDDTVVTTKVKSALLNAKSIKSTEISVETYKGRVQLSGFVSSRADAQRAVEVARGIKGVRSVENDMRIK</sequence>
<evidence type="ECO:0000256" key="6">
    <source>
        <dbReference type="SAM" id="SignalP"/>
    </source>
</evidence>
<dbReference type="SMART" id="SM00749">
    <property type="entry name" value="BON"/>
    <property type="match status" value="1"/>
</dbReference>
<feature type="chain" id="PRO_5001714749" description="Osmotically-inducible protein Y" evidence="6">
    <location>
        <begin position="25"/>
        <end position="104"/>
    </location>
</feature>
<evidence type="ECO:0000256" key="4">
    <source>
        <dbReference type="ARBA" id="ARBA00022764"/>
    </source>
</evidence>
<keyword evidence="4" id="KW-0574">Periplasm</keyword>
<accession>A0A076LU03</accession>
<keyword evidence="2 6" id="KW-0732">Signal</keyword>
<reference evidence="8 9" key="1">
    <citation type="journal article" date="2012" name="PLoS ONE">
        <title>Edwardsiella comparative phylogenomics reveal the new intra/inter-species taxonomic relationships, virulence evolution and niche adaptation mechanisms.</title>
        <authorList>
            <person name="Yang M."/>
            <person name="Lv Y."/>
            <person name="Xiao J."/>
            <person name="Wu H."/>
            <person name="Zheng H."/>
            <person name="Liu Q."/>
            <person name="Zhang Y."/>
            <person name="Wang Q."/>
        </authorList>
    </citation>
    <scope>NUCLEOTIDE SEQUENCE [LARGE SCALE GENOMIC DNA]</scope>
    <source>
        <strain evidence="9">080813</strain>
    </source>
</reference>
<gene>
    <name evidence="8" type="ORF">ETEE_3532</name>
</gene>
<evidence type="ECO:0000256" key="5">
    <source>
        <dbReference type="ARBA" id="ARBA00070588"/>
    </source>
</evidence>
<dbReference type="PROSITE" id="PS51257">
    <property type="entry name" value="PROKAR_LIPOPROTEIN"/>
    <property type="match status" value="1"/>
</dbReference>
<evidence type="ECO:0000259" key="7">
    <source>
        <dbReference type="PROSITE" id="PS50914"/>
    </source>
</evidence>
<dbReference type="FunFam" id="3.30.1340.30:FF:000001">
    <property type="entry name" value="Molecular chaperone OsmY"/>
    <property type="match status" value="1"/>
</dbReference>
<comment type="subcellular location">
    <subcellularLocation>
        <location evidence="1">Periplasm</location>
    </subcellularLocation>
</comment>
<evidence type="ECO:0000256" key="3">
    <source>
        <dbReference type="ARBA" id="ARBA00022737"/>
    </source>
</evidence>
<name>A0A076LU03_9GAMM</name>
<dbReference type="HOGENOM" id="CLU_098552_3_0_6"/>
<proteinExistence type="predicted"/>
<dbReference type="PROSITE" id="PS50914">
    <property type="entry name" value="BON"/>
    <property type="match status" value="1"/>
</dbReference>
<dbReference type="GO" id="GO:0042597">
    <property type="term" value="C:periplasmic space"/>
    <property type="evidence" value="ECO:0007669"/>
    <property type="project" value="UniProtKB-SubCell"/>
</dbReference>
<dbReference type="Gene3D" id="3.30.1340.30">
    <property type="match status" value="1"/>
</dbReference>
<dbReference type="AlphaFoldDB" id="A0A076LU03"/>
<feature type="signal peptide" evidence="6">
    <location>
        <begin position="1"/>
        <end position="24"/>
    </location>
</feature>
<evidence type="ECO:0000313" key="9">
    <source>
        <dbReference type="Proteomes" id="UP000028681"/>
    </source>
</evidence>
<organism evidence="8 9">
    <name type="scientific">Edwardsiella anguillarum ET080813</name>
    <dbReference type="NCBI Taxonomy" id="667120"/>
    <lineage>
        <taxon>Bacteria</taxon>
        <taxon>Pseudomonadati</taxon>
        <taxon>Pseudomonadota</taxon>
        <taxon>Gammaproteobacteria</taxon>
        <taxon>Enterobacterales</taxon>
        <taxon>Hafniaceae</taxon>
        <taxon>Edwardsiella</taxon>
    </lineage>
</organism>
<dbReference type="RefSeq" id="WP_034165134.1">
    <property type="nucleotide sequence ID" value="NZ_CP006664.1"/>
</dbReference>
<dbReference type="PANTHER" id="PTHR34606">
    <property type="entry name" value="BON DOMAIN-CONTAINING PROTEIN"/>
    <property type="match status" value="1"/>
</dbReference>
<dbReference type="KEGG" id="ete:ETEE_3532"/>
<protein>
    <recommendedName>
        <fullName evidence="5">Osmotically-inducible protein Y</fullName>
    </recommendedName>
</protein>
<dbReference type="EMBL" id="CP006664">
    <property type="protein sequence ID" value="AIJ09953.1"/>
    <property type="molecule type" value="Genomic_DNA"/>
</dbReference>
<evidence type="ECO:0000256" key="1">
    <source>
        <dbReference type="ARBA" id="ARBA00004418"/>
    </source>
</evidence>
<dbReference type="PANTHER" id="PTHR34606:SF16">
    <property type="entry name" value="BON DOMAIN-CONTAINING PROTEIN"/>
    <property type="match status" value="1"/>
</dbReference>
<dbReference type="Proteomes" id="UP000028681">
    <property type="component" value="Chromosome"/>
</dbReference>